<organism evidence="4 6">
    <name type="scientific">Salegentibacter salarius</name>
    <dbReference type="NCBI Taxonomy" id="435906"/>
    <lineage>
        <taxon>Bacteria</taxon>
        <taxon>Pseudomonadati</taxon>
        <taxon>Bacteroidota</taxon>
        <taxon>Flavobacteriia</taxon>
        <taxon>Flavobacteriales</taxon>
        <taxon>Flavobacteriaceae</taxon>
        <taxon>Salegentibacter</taxon>
    </lineage>
</organism>
<dbReference type="EMBL" id="MJBR01000034">
    <property type="protein sequence ID" value="OEY71861.1"/>
    <property type="molecule type" value="Genomic_DNA"/>
</dbReference>
<dbReference type="AlphaFoldDB" id="A0A2N0TRT0"/>
<gene>
    <name evidence="4" type="ORF">APR40_04150</name>
    <name evidence="3" type="ORF">BHS39_04150</name>
</gene>
<dbReference type="PANTHER" id="PTHR45947">
    <property type="entry name" value="SULFOQUINOVOSYL TRANSFERASE SQD2"/>
    <property type="match status" value="1"/>
</dbReference>
<proteinExistence type="predicted"/>
<dbReference type="Pfam" id="PF00534">
    <property type="entry name" value="Glycos_transf_1"/>
    <property type="match status" value="1"/>
</dbReference>
<dbReference type="InterPro" id="IPR028098">
    <property type="entry name" value="Glyco_trans_4-like_N"/>
</dbReference>
<dbReference type="PANTHER" id="PTHR45947:SF14">
    <property type="entry name" value="SLL1723 PROTEIN"/>
    <property type="match status" value="1"/>
</dbReference>
<dbReference type="EMBL" id="LKTR01000034">
    <property type="protein sequence ID" value="PKD17454.1"/>
    <property type="molecule type" value="Genomic_DNA"/>
</dbReference>
<dbReference type="SUPFAM" id="SSF53756">
    <property type="entry name" value="UDP-Glycosyltransferase/glycogen phosphorylase"/>
    <property type="match status" value="1"/>
</dbReference>
<comment type="caution">
    <text evidence="4">The sequence shown here is derived from an EMBL/GenBank/DDBJ whole genome shotgun (WGS) entry which is preliminary data.</text>
</comment>
<evidence type="ECO:0000313" key="3">
    <source>
        <dbReference type="EMBL" id="OEY71861.1"/>
    </source>
</evidence>
<evidence type="ECO:0000313" key="6">
    <source>
        <dbReference type="Proteomes" id="UP000232533"/>
    </source>
</evidence>
<dbReference type="InterPro" id="IPR050194">
    <property type="entry name" value="Glycosyltransferase_grp1"/>
</dbReference>
<dbReference type="InterPro" id="IPR001296">
    <property type="entry name" value="Glyco_trans_1"/>
</dbReference>
<name>A0A2N0TRT0_9FLAO</name>
<reference evidence="4 6" key="1">
    <citation type="submission" date="2015-10" db="EMBL/GenBank/DDBJ databases">
        <title>Draft genome sequence of Salegentibacter salinarum KCTC 12975.</title>
        <authorList>
            <person name="Lin W."/>
            <person name="Zheng Q."/>
        </authorList>
    </citation>
    <scope>NUCLEOTIDE SEQUENCE [LARGE SCALE GENOMIC DNA]</scope>
    <source>
        <strain evidence="4 6">KCTC 12974</strain>
    </source>
</reference>
<feature type="domain" description="Glycosyltransferase subfamily 4-like N-terminal" evidence="2">
    <location>
        <begin position="73"/>
        <end position="193"/>
    </location>
</feature>
<protein>
    <recommendedName>
        <fullName evidence="7">Glycosyl transferase family 1</fullName>
    </recommendedName>
</protein>
<dbReference type="Pfam" id="PF13439">
    <property type="entry name" value="Glyco_transf_4"/>
    <property type="match status" value="1"/>
</dbReference>
<sequence length="399" mass="45780">MSEKSEKRIMIYVSNWLGTSETFIFNQLGAFSGSLCPVIVATNKNDNDNILNSSSFYLHFLPIDKFHFLNGIIKRKLHIPGNRYKASRTQQKKIYKVINSNKVELIHAHYGTMGINILPAAKKMELPLITTFHGNDASKMLKKRAYRKSLKYLFDYENSYIIAVSNKMKDRLIELGAKKERIQSHYIGTDLSRFKFEERVDVRQKLLTKEKIIFLQISNFVEKKGHRDTIKAFKIVSLKFPNLLLKLGGDGQTRNECEDLVKSLELENKVQFLGRVNPNKVYGLMKTADYFIHNSVTGDDGSEEGIPTVIMEAMATGLPVLTTFHAGIPELVIDEKTGFLSREKNIQDYVTNFEKALHIDSREIGRRAYEHVKKNFNLNLQNKKLRGVYDNFLGKSSKV</sequence>
<evidence type="ECO:0000259" key="1">
    <source>
        <dbReference type="Pfam" id="PF00534"/>
    </source>
</evidence>
<feature type="domain" description="Glycosyl transferase family 1" evidence="1">
    <location>
        <begin position="203"/>
        <end position="362"/>
    </location>
</feature>
<dbReference type="OrthoDB" id="7560678at2"/>
<dbReference type="GO" id="GO:0016757">
    <property type="term" value="F:glycosyltransferase activity"/>
    <property type="evidence" value="ECO:0007669"/>
    <property type="project" value="InterPro"/>
</dbReference>
<evidence type="ECO:0000313" key="4">
    <source>
        <dbReference type="EMBL" id="PKD17454.1"/>
    </source>
</evidence>
<dbReference type="RefSeq" id="WP_070054942.1">
    <property type="nucleotide sequence ID" value="NZ_FVZF01000031.1"/>
</dbReference>
<reference evidence="3 5" key="2">
    <citation type="submission" date="2016-09" db="EMBL/GenBank/DDBJ databases">
        <title>Genome Sequence of Salegentibacter salarius,Isolated from a Marine Solar Saltern of the Yellow Sea in South Korea.</title>
        <authorList>
            <person name="Zheng Q."/>
            <person name="Liu Y."/>
        </authorList>
    </citation>
    <scope>NUCLEOTIDE SEQUENCE [LARGE SCALE GENOMIC DNA]</scope>
    <source>
        <strain evidence="3 5">KCTC 12974</strain>
    </source>
</reference>
<evidence type="ECO:0008006" key="7">
    <source>
        <dbReference type="Google" id="ProtNLM"/>
    </source>
</evidence>
<evidence type="ECO:0000313" key="5">
    <source>
        <dbReference type="Proteomes" id="UP000176009"/>
    </source>
</evidence>
<dbReference type="Proteomes" id="UP000176009">
    <property type="component" value="Unassembled WGS sequence"/>
</dbReference>
<accession>A0A2N0TRT0</accession>
<keyword evidence="5" id="KW-1185">Reference proteome</keyword>
<evidence type="ECO:0000259" key="2">
    <source>
        <dbReference type="Pfam" id="PF13439"/>
    </source>
</evidence>
<dbReference type="Proteomes" id="UP000232533">
    <property type="component" value="Unassembled WGS sequence"/>
</dbReference>
<dbReference type="Gene3D" id="3.40.50.2000">
    <property type="entry name" value="Glycogen Phosphorylase B"/>
    <property type="match status" value="2"/>
</dbReference>